<evidence type="ECO:0000256" key="1">
    <source>
        <dbReference type="SAM" id="MobiDB-lite"/>
    </source>
</evidence>
<sequence length="76" mass="8846">MPELREAERRKRNLRDWRPSNVIRATAAAAEKKVEANKKQRGTATQIQRKKKTPDLNVLSRVSSVTHFSSFDVRRE</sequence>
<evidence type="ECO:0000313" key="2">
    <source>
        <dbReference type="EMBL" id="TKR96959.1"/>
    </source>
</evidence>
<accession>A0A4U5PJV6</accession>
<protein>
    <submittedName>
        <fullName evidence="2">Uncharacterized protein</fullName>
    </submittedName>
</protein>
<proteinExistence type="predicted"/>
<dbReference type="EMBL" id="AZBU02000002">
    <property type="protein sequence ID" value="TKR96959.1"/>
    <property type="molecule type" value="Genomic_DNA"/>
</dbReference>
<evidence type="ECO:0000313" key="3">
    <source>
        <dbReference type="Proteomes" id="UP000298663"/>
    </source>
</evidence>
<feature type="region of interest" description="Disordered" evidence="1">
    <location>
        <begin position="29"/>
        <end position="52"/>
    </location>
</feature>
<gene>
    <name evidence="2" type="ORF">L596_010900</name>
</gene>
<dbReference type="AlphaFoldDB" id="A0A4U5PJV6"/>
<comment type="caution">
    <text evidence="2">The sequence shown here is derived from an EMBL/GenBank/DDBJ whole genome shotgun (WGS) entry which is preliminary data.</text>
</comment>
<dbReference type="Proteomes" id="UP000298663">
    <property type="component" value="Unassembled WGS sequence"/>
</dbReference>
<organism evidence="2 3">
    <name type="scientific">Steinernema carpocapsae</name>
    <name type="common">Entomopathogenic nematode</name>
    <dbReference type="NCBI Taxonomy" id="34508"/>
    <lineage>
        <taxon>Eukaryota</taxon>
        <taxon>Metazoa</taxon>
        <taxon>Ecdysozoa</taxon>
        <taxon>Nematoda</taxon>
        <taxon>Chromadorea</taxon>
        <taxon>Rhabditida</taxon>
        <taxon>Tylenchina</taxon>
        <taxon>Panagrolaimomorpha</taxon>
        <taxon>Strongyloidoidea</taxon>
        <taxon>Steinernematidae</taxon>
        <taxon>Steinernema</taxon>
    </lineage>
</organism>
<reference evidence="2 3" key="1">
    <citation type="journal article" date="2015" name="Genome Biol.">
        <title>Comparative genomics of Steinernema reveals deeply conserved gene regulatory networks.</title>
        <authorList>
            <person name="Dillman A.R."/>
            <person name="Macchietto M."/>
            <person name="Porter C.F."/>
            <person name="Rogers A."/>
            <person name="Williams B."/>
            <person name="Antoshechkin I."/>
            <person name="Lee M.M."/>
            <person name="Goodwin Z."/>
            <person name="Lu X."/>
            <person name="Lewis E.E."/>
            <person name="Goodrich-Blair H."/>
            <person name="Stock S.P."/>
            <person name="Adams B.J."/>
            <person name="Sternberg P.W."/>
            <person name="Mortazavi A."/>
        </authorList>
    </citation>
    <scope>NUCLEOTIDE SEQUENCE [LARGE SCALE GENOMIC DNA]</scope>
    <source>
        <strain evidence="2 3">ALL</strain>
    </source>
</reference>
<keyword evidence="3" id="KW-1185">Reference proteome</keyword>
<reference evidence="2 3" key="2">
    <citation type="journal article" date="2019" name="G3 (Bethesda)">
        <title>Hybrid Assembly of the Genome of the Entomopathogenic Nematode Steinernema carpocapsae Identifies the X-Chromosome.</title>
        <authorList>
            <person name="Serra L."/>
            <person name="Macchietto M."/>
            <person name="Macias-Munoz A."/>
            <person name="McGill C.J."/>
            <person name="Rodriguez I.M."/>
            <person name="Rodriguez B."/>
            <person name="Murad R."/>
            <person name="Mortazavi A."/>
        </authorList>
    </citation>
    <scope>NUCLEOTIDE SEQUENCE [LARGE SCALE GENOMIC DNA]</scope>
    <source>
        <strain evidence="2 3">ALL</strain>
    </source>
</reference>
<name>A0A4U5PJV6_STECR</name>